<feature type="transmembrane region" description="Helical" evidence="1">
    <location>
        <begin position="139"/>
        <end position="157"/>
    </location>
</feature>
<keyword evidence="1" id="KW-0812">Transmembrane</keyword>
<reference evidence="2" key="1">
    <citation type="submission" date="2023-06" db="EMBL/GenBank/DDBJ databases">
        <title>SYSU T00b26.</title>
        <authorList>
            <person name="Gao L."/>
            <person name="Fang B.-Z."/>
            <person name="Li W.-J."/>
        </authorList>
    </citation>
    <scope>NUCLEOTIDE SEQUENCE</scope>
    <source>
        <strain evidence="2">SYSU T00b26</strain>
    </source>
</reference>
<comment type="caution">
    <text evidence="2">The sequence shown here is derived from an EMBL/GenBank/DDBJ whole genome shotgun (WGS) entry which is preliminary data.</text>
</comment>
<feature type="transmembrane region" description="Helical" evidence="1">
    <location>
        <begin position="53"/>
        <end position="72"/>
    </location>
</feature>
<feature type="transmembrane region" description="Helical" evidence="1">
    <location>
        <begin position="164"/>
        <end position="182"/>
    </location>
</feature>
<evidence type="ECO:0000313" key="2">
    <source>
        <dbReference type="EMBL" id="MDN4473922.1"/>
    </source>
</evidence>
<feature type="transmembrane region" description="Helical" evidence="1">
    <location>
        <begin position="78"/>
        <end position="100"/>
    </location>
</feature>
<evidence type="ECO:0000256" key="1">
    <source>
        <dbReference type="SAM" id="Phobius"/>
    </source>
</evidence>
<sequence length="244" mass="24585">MAPTTRASITAVAAAVVAGSGYLGARYLALAILVLALAMSIGWSSLVHMGRQWTTTAIVGGGGAVAIVAVAIGRNEPYLRYIVIALAAITIASLIAEVFLPSPRGHVLNAVAGTAAGGAIATAGSAWIASVRTPGSEDLIVAGAVTLAMAAVFSTATQRPGVNTFLTFLLGAGAGAAMGLLFVSLSWYGGVLVGLLTGATVVLMTELYRREPRTRTRWAGIASAIAPVLIAGVLVYLAGRLLIG</sequence>
<dbReference type="RefSeq" id="WP_301129901.1">
    <property type="nucleotide sequence ID" value="NZ_JAUHPV010000009.1"/>
</dbReference>
<accession>A0ABT8G4D6</accession>
<keyword evidence="1" id="KW-0472">Membrane</keyword>
<evidence type="ECO:0000313" key="3">
    <source>
        <dbReference type="Proteomes" id="UP001172738"/>
    </source>
</evidence>
<dbReference type="Proteomes" id="UP001172738">
    <property type="component" value="Unassembled WGS sequence"/>
</dbReference>
<organism evidence="2 3">
    <name type="scientific">Demequina zhanjiangensis</name>
    <dbReference type="NCBI Taxonomy" id="3051659"/>
    <lineage>
        <taxon>Bacteria</taxon>
        <taxon>Bacillati</taxon>
        <taxon>Actinomycetota</taxon>
        <taxon>Actinomycetes</taxon>
        <taxon>Micrococcales</taxon>
        <taxon>Demequinaceae</taxon>
        <taxon>Demequina</taxon>
    </lineage>
</organism>
<keyword evidence="3" id="KW-1185">Reference proteome</keyword>
<feature type="transmembrane region" description="Helical" evidence="1">
    <location>
        <begin position="28"/>
        <end position="46"/>
    </location>
</feature>
<feature type="transmembrane region" description="Helical" evidence="1">
    <location>
        <begin position="188"/>
        <end position="208"/>
    </location>
</feature>
<gene>
    <name evidence="2" type="ORF">QQX04_13050</name>
</gene>
<keyword evidence="1" id="KW-1133">Transmembrane helix</keyword>
<feature type="transmembrane region" description="Helical" evidence="1">
    <location>
        <begin position="107"/>
        <end position="127"/>
    </location>
</feature>
<dbReference type="EMBL" id="JAUHPV010000009">
    <property type="protein sequence ID" value="MDN4473922.1"/>
    <property type="molecule type" value="Genomic_DNA"/>
</dbReference>
<proteinExistence type="predicted"/>
<name>A0ABT8G4D6_9MICO</name>
<protein>
    <submittedName>
        <fullName evidence="2">Uncharacterized protein</fullName>
    </submittedName>
</protein>
<feature type="transmembrane region" description="Helical" evidence="1">
    <location>
        <begin position="220"/>
        <end position="243"/>
    </location>
</feature>